<evidence type="ECO:0000256" key="3">
    <source>
        <dbReference type="SAM" id="SignalP"/>
    </source>
</evidence>
<dbReference type="EMBL" id="PKHR02000017">
    <property type="protein sequence ID" value="MEM5986193.1"/>
    <property type="molecule type" value="Genomic_DNA"/>
</dbReference>
<dbReference type="RefSeq" id="WP_101736413.1">
    <property type="nucleotide sequence ID" value="NZ_PKHR02000017.1"/>
</dbReference>
<feature type="region of interest" description="Disordered" evidence="1">
    <location>
        <begin position="281"/>
        <end position="398"/>
    </location>
</feature>
<keyword evidence="2" id="KW-0812">Transmembrane</keyword>
<proteinExistence type="predicted"/>
<feature type="compositionally biased region" description="Polar residues" evidence="1">
    <location>
        <begin position="243"/>
        <end position="252"/>
    </location>
</feature>
<feature type="region of interest" description="Disordered" evidence="1">
    <location>
        <begin position="235"/>
        <end position="256"/>
    </location>
</feature>
<gene>
    <name evidence="4" type="ORF">CYJ44_008480</name>
</gene>
<comment type="caution">
    <text evidence="4">The sequence shown here is derived from an EMBL/GenBank/DDBJ whole genome shotgun (WGS) entry which is preliminary data.</text>
</comment>
<reference evidence="4" key="1">
    <citation type="submission" date="2017-12" db="EMBL/GenBank/DDBJ databases">
        <authorList>
            <person name="Thomas-White K."/>
            <person name="Wolfe A.J."/>
        </authorList>
    </citation>
    <scope>NUCLEOTIDE SEQUENCE</scope>
    <source>
        <strain evidence="4">UMB0043</strain>
    </source>
</reference>
<feature type="transmembrane region" description="Helical" evidence="2">
    <location>
        <begin position="415"/>
        <end position="443"/>
    </location>
</feature>
<keyword evidence="5" id="KW-1185">Reference proteome</keyword>
<keyword evidence="3" id="KW-0732">Signal</keyword>
<name>A0ABU9UIZ8_9CORY</name>
<feature type="compositionally biased region" description="Polar residues" evidence="1">
    <location>
        <begin position="358"/>
        <end position="376"/>
    </location>
</feature>
<evidence type="ECO:0000313" key="5">
    <source>
        <dbReference type="Proteomes" id="UP000235104"/>
    </source>
</evidence>
<evidence type="ECO:0000256" key="1">
    <source>
        <dbReference type="SAM" id="MobiDB-lite"/>
    </source>
</evidence>
<evidence type="ECO:0000256" key="2">
    <source>
        <dbReference type="SAM" id="Phobius"/>
    </source>
</evidence>
<keyword evidence="2" id="KW-1133">Transmembrane helix</keyword>
<keyword evidence="2" id="KW-0472">Membrane</keyword>
<accession>A0ABU9UIZ8</accession>
<feature type="chain" id="PRO_5046238420" evidence="3">
    <location>
        <begin position="33"/>
        <end position="449"/>
    </location>
</feature>
<sequence length="449" mass="47507">MNILPMTRMNYRPLALTATAALALSSPMLIHAAPPAIAAEQASDISCDADSLHAFSRGHQDLALVGDSGDLSFIARDDESGKDYASGEFYVAVGSNAAFDESAGSDIPSSGWQIPQTQDPNIPWVGFNTSYLDEATAADAALSLTLHAAPDGGRMVGFQNSVGAEPTVLFDSDNPDITWDYPDHFHSHTGIIFTEPGAYAATFTFTLNDGSEHSIDVPFLVGDADASDICELEWDSSEGDNAGSGSPKNRPQQLAKDINDTSKSIAQLDKTMDKTLKEADTLLNGGKPSETSRAQDSRHSTRPSARSKAQPGTSPTSKEPSTERPADGQRSVSQSQNSAQNGVAHTAQGQRDSAHRGASQSTASSGEKGSTRNTAANRERGAKQEAQQQHSASDSNEDYADAENIQAMSYGAPMVGFWAGFLAGMGSLALLLGIGLFVAVQFFRPRNRD</sequence>
<organism evidence="4 5">
    <name type="scientific">Corynebacterium hesseae</name>
    <dbReference type="NCBI Taxonomy" id="2913502"/>
    <lineage>
        <taxon>Bacteria</taxon>
        <taxon>Bacillati</taxon>
        <taxon>Actinomycetota</taxon>
        <taxon>Actinomycetes</taxon>
        <taxon>Mycobacteriales</taxon>
        <taxon>Corynebacteriaceae</taxon>
        <taxon>Corynebacterium</taxon>
    </lineage>
</organism>
<evidence type="ECO:0000313" key="4">
    <source>
        <dbReference type="EMBL" id="MEM5986193.1"/>
    </source>
</evidence>
<feature type="compositionally biased region" description="Polar residues" evidence="1">
    <location>
        <begin position="385"/>
        <end position="394"/>
    </location>
</feature>
<feature type="compositionally biased region" description="Polar residues" evidence="1">
    <location>
        <begin position="310"/>
        <end position="319"/>
    </location>
</feature>
<dbReference type="Proteomes" id="UP000235104">
    <property type="component" value="Unassembled WGS sequence"/>
</dbReference>
<protein>
    <submittedName>
        <fullName evidence="4">Choice-of-anchor M domain-containing protein</fullName>
    </submittedName>
</protein>
<feature type="signal peptide" evidence="3">
    <location>
        <begin position="1"/>
        <end position="32"/>
    </location>
</feature>
<feature type="compositionally biased region" description="Polar residues" evidence="1">
    <location>
        <begin position="330"/>
        <end position="351"/>
    </location>
</feature>
<dbReference type="NCBIfam" id="NF038134">
    <property type="entry name" value="choice_anch_M"/>
    <property type="match status" value="1"/>
</dbReference>